<accession>A0A2T7A724</accession>
<dbReference type="STRING" id="42251.A0A2T7A724"/>
<keyword evidence="2" id="KW-1185">Reference proteome</keyword>
<name>A0A2T7A724_TUBBO</name>
<comment type="caution">
    <text evidence="1">The sequence shown here is derived from an EMBL/GenBank/DDBJ whole genome shotgun (WGS) entry which is preliminary data.</text>
</comment>
<protein>
    <submittedName>
        <fullName evidence="1">Uncharacterized protein</fullName>
    </submittedName>
</protein>
<evidence type="ECO:0000313" key="2">
    <source>
        <dbReference type="Proteomes" id="UP000244722"/>
    </source>
</evidence>
<evidence type="ECO:0000313" key="1">
    <source>
        <dbReference type="EMBL" id="PUU83527.1"/>
    </source>
</evidence>
<reference evidence="1 2" key="1">
    <citation type="submission" date="2017-04" db="EMBL/GenBank/DDBJ databases">
        <title>Draft genome sequence of Tuber borchii Vittad., a whitish edible truffle.</title>
        <authorList>
            <consortium name="DOE Joint Genome Institute"/>
            <person name="Murat C."/>
            <person name="Kuo A."/>
            <person name="Barry K.W."/>
            <person name="Clum A."/>
            <person name="Dockter R.B."/>
            <person name="Fauchery L."/>
            <person name="Iotti M."/>
            <person name="Kohler A."/>
            <person name="Labutti K."/>
            <person name="Lindquist E.A."/>
            <person name="Lipzen A."/>
            <person name="Ohm R.A."/>
            <person name="Wang M."/>
            <person name="Grigoriev I.V."/>
            <person name="Zambonelli A."/>
            <person name="Martin F.M."/>
        </authorList>
    </citation>
    <scope>NUCLEOTIDE SEQUENCE [LARGE SCALE GENOMIC DNA]</scope>
    <source>
        <strain evidence="1 2">Tbo3840</strain>
    </source>
</reference>
<dbReference type="Proteomes" id="UP000244722">
    <property type="component" value="Unassembled WGS sequence"/>
</dbReference>
<organism evidence="1 2">
    <name type="scientific">Tuber borchii</name>
    <name type="common">White truffle</name>
    <dbReference type="NCBI Taxonomy" id="42251"/>
    <lineage>
        <taxon>Eukaryota</taxon>
        <taxon>Fungi</taxon>
        <taxon>Dikarya</taxon>
        <taxon>Ascomycota</taxon>
        <taxon>Pezizomycotina</taxon>
        <taxon>Pezizomycetes</taxon>
        <taxon>Pezizales</taxon>
        <taxon>Tuberaceae</taxon>
        <taxon>Tuber</taxon>
    </lineage>
</organism>
<dbReference type="AlphaFoldDB" id="A0A2T7A724"/>
<sequence length="305" mass="34563">MDTKDGALRHTEPASITEITTEEVSECGLKNALRGIPAQQIHIFLKTWNVLEILDETSVWMNSLPCPYLAFLNTSPQQIIDFEAVQTPGIRKQYIESLQILIIKLPFKAQEVVTEHISYRLRRKAVLMGDVDEELGGTGSTTYRSTNTIFCNTCKEADAGIIPHQRRPGPHGWPTIIFESAVSESLERLHEDARWWLTQNNQEVHAVLLAHIFRAEQIIDLEVWRILPIKCEGASVGSDAQRMPQIDNQLRINCSTFPHTISGTVPFFVIGFKDLVLRDKTAGEEDFFLDFLDIQSIATLFRVSM</sequence>
<gene>
    <name evidence="1" type="ORF">B9Z19DRAFT_1060923</name>
</gene>
<dbReference type="EMBL" id="NESQ01000010">
    <property type="protein sequence ID" value="PUU83527.1"/>
    <property type="molecule type" value="Genomic_DNA"/>
</dbReference>
<proteinExistence type="predicted"/>
<dbReference type="OrthoDB" id="76567at2759"/>